<dbReference type="Gene3D" id="3.30.420.10">
    <property type="entry name" value="Ribonuclease H-like superfamily/Ribonuclease H"/>
    <property type="match status" value="1"/>
</dbReference>
<evidence type="ECO:0000259" key="1">
    <source>
        <dbReference type="PROSITE" id="PS00028"/>
    </source>
</evidence>
<feature type="domain" description="C2H2-type" evidence="1">
    <location>
        <begin position="220"/>
        <end position="242"/>
    </location>
</feature>
<protein>
    <recommendedName>
        <fullName evidence="1">C2H2-type domain-containing protein</fullName>
    </recommendedName>
</protein>
<organism evidence="2 3">
    <name type="scientific">Solanum stoloniferum</name>
    <dbReference type="NCBI Taxonomy" id="62892"/>
    <lineage>
        <taxon>Eukaryota</taxon>
        <taxon>Viridiplantae</taxon>
        <taxon>Streptophyta</taxon>
        <taxon>Embryophyta</taxon>
        <taxon>Tracheophyta</taxon>
        <taxon>Spermatophyta</taxon>
        <taxon>Magnoliopsida</taxon>
        <taxon>eudicotyledons</taxon>
        <taxon>Gunneridae</taxon>
        <taxon>Pentapetalae</taxon>
        <taxon>asterids</taxon>
        <taxon>lamiids</taxon>
        <taxon>Solanales</taxon>
        <taxon>Solanaceae</taxon>
        <taxon>Solanoideae</taxon>
        <taxon>Solaneae</taxon>
        <taxon>Solanum</taxon>
    </lineage>
</organism>
<evidence type="ECO:0000313" key="2">
    <source>
        <dbReference type="EMBL" id="KAL3340233.1"/>
    </source>
</evidence>
<dbReference type="PANTHER" id="PTHR47723:SF19">
    <property type="entry name" value="POLYNUCLEOTIDYL TRANSFERASE, RIBONUCLEASE H-LIKE SUPERFAMILY PROTEIN"/>
    <property type="match status" value="1"/>
</dbReference>
<dbReference type="Pfam" id="PF03134">
    <property type="entry name" value="TB2_DP1_HVA22"/>
    <property type="match status" value="1"/>
</dbReference>
<evidence type="ECO:0000313" key="3">
    <source>
        <dbReference type="Proteomes" id="UP001627284"/>
    </source>
</evidence>
<keyword evidence="3" id="KW-1185">Reference proteome</keyword>
<dbReference type="AlphaFoldDB" id="A0ABD2S7Q4"/>
<dbReference type="Pfam" id="PF12874">
    <property type="entry name" value="zf-met"/>
    <property type="match status" value="1"/>
</dbReference>
<dbReference type="PANTHER" id="PTHR47723">
    <property type="entry name" value="OS05G0353850 PROTEIN"/>
    <property type="match status" value="1"/>
</dbReference>
<reference evidence="2 3" key="1">
    <citation type="submission" date="2024-05" db="EMBL/GenBank/DDBJ databases">
        <title>De novo assembly of an allotetraploid wild potato.</title>
        <authorList>
            <person name="Hosaka A.J."/>
        </authorList>
    </citation>
    <scope>NUCLEOTIDE SEQUENCE [LARGE SCALE GENOMIC DNA]</scope>
    <source>
        <tissue evidence="2">Young leaves</tissue>
    </source>
</reference>
<sequence>MGLISFLLISAKILLSCSFWIFCRPSVTLLCPLYASIRAIESDKESSYQKCLQYWVLFGLTTVLELTLAKPLTGFSFWHYAKGLASLLLVLPQFGVASYVYMNFVKPCLSPNPRIEYATERNECMPMELSCADSSLSMPHPRRILQKYTTFEESDTQLLTCFESPSNIVMECSDYVDAAPRHVEQDKKDNLQSFVIYEAESSPKCDRTIYPKKVLKDWSCPLCLVSVSSEKCLKQHIKGRKHKLKEDEEREHEMIMTSKEAKLASKLEGNYLKDLLESLNQIKSLKLVELRGFNLPIRRPFRCCTWEKPKPGWTKLNTDGSIDRKRAGLGGLLRDYEGIAICACVSEVTCDDIFLVELLAIWRGLMLAVSIGIKMIWVESDSMSAVKAINKKQPHNQKAASCLQHIWKILNKFQKYQVTHSWRETNRAADYLSKMEISGSDIVMWPRDFHSSLCKIIAEDAQGSLYIRR</sequence>
<dbReference type="EMBL" id="JBJKTR010000016">
    <property type="protein sequence ID" value="KAL3340233.1"/>
    <property type="molecule type" value="Genomic_DNA"/>
</dbReference>
<dbReference type="InterPro" id="IPR036236">
    <property type="entry name" value="Znf_C2H2_sf"/>
</dbReference>
<dbReference type="SUPFAM" id="SSF57667">
    <property type="entry name" value="beta-beta-alpha zinc fingers"/>
    <property type="match status" value="1"/>
</dbReference>
<dbReference type="PROSITE" id="PS00028">
    <property type="entry name" value="ZINC_FINGER_C2H2_1"/>
    <property type="match status" value="1"/>
</dbReference>
<dbReference type="SMART" id="SM00451">
    <property type="entry name" value="ZnF_U1"/>
    <property type="match status" value="1"/>
</dbReference>
<dbReference type="Pfam" id="PF13456">
    <property type="entry name" value="RVT_3"/>
    <property type="match status" value="1"/>
</dbReference>
<dbReference type="InterPro" id="IPR036397">
    <property type="entry name" value="RNaseH_sf"/>
</dbReference>
<dbReference type="InterPro" id="IPR003604">
    <property type="entry name" value="Matrin/U1-like-C_Znf_C2H2"/>
</dbReference>
<dbReference type="Proteomes" id="UP001627284">
    <property type="component" value="Unassembled WGS sequence"/>
</dbReference>
<dbReference type="InterPro" id="IPR013087">
    <property type="entry name" value="Znf_C2H2_type"/>
</dbReference>
<dbReference type="InterPro" id="IPR044730">
    <property type="entry name" value="RNase_H-like_dom_plant"/>
</dbReference>
<comment type="caution">
    <text evidence="2">The sequence shown here is derived from an EMBL/GenBank/DDBJ whole genome shotgun (WGS) entry which is preliminary data.</text>
</comment>
<proteinExistence type="predicted"/>
<name>A0ABD2S7Q4_9SOLN</name>
<dbReference type="Gene3D" id="3.30.160.60">
    <property type="entry name" value="Classic Zinc Finger"/>
    <property type="match status" value="1"/>
</dbReference>
<dbReference type="InterPro" id="IPR004345">
    <property type="entry name" value="TB2_DP1_HVA22"/>
</dbReference>
<dbReference type="InterPro" id="IPR012337">
    <property type="entry name" value="RNaseH-like_sf"/>
</dbReference>
<dbReference type="CDD" id="cd06222">
    <property type="entry name" value="RNase_H_like"/>
    <property type="match status" value="1"/>
</dbReference>
<accession>A0ABD2S7Q4</accession>
<gene>
    <name evidence="2" type="ORF">AABB24_028718</name>
</gene>
<dbReference type="InterPro" id="IPR053151">
    <property type="entry name" value="RNase_H-like"/>
</dbReference>
<dbReference type="SUPFAM" id="SSF53098">
    <property type="entry name" value="Ribonuclease H-like"/>
    <property type="match status" value="1"/>
</dbReference>
<dbReference type="InterPro" id="IPR002156">
    <property type="entry name" value="RNaseH_domain"/>
</dbReference>